<comment type="caution">
    <text evidence="3">The sequence shown here is derived from an EMBL/GenBank/DDBJ whole genome shotgun (WGS) entry which is preliminary data.</text>
</comment>
<dbReference type="PANTHER" id="PTHR22642">
    <property type="entry name" value="IMIDAZOLONEPROPIONASE"/>
    <property type="match status" value="1"/>
</dbReference>
<dbReference type="SUPFAM" id="SSF51556">
    <property type="entry name" value="Metallo-dependent hydrolases"/>
    <property type="match status" value="1"/>
</dbReference>
<proteinExistence type="predicted"/>
<gene>
    <name evidence="3" type="ORF">QBC37DRAFT_147610</name>
</gene>
<evidence type="ECO:0000259" key="2">
    <source>
        <dbReference type="Pfam" id="PF07969"/>
    </source>
</evidence>
<organism evidence="3 4">
    <name type="scientific">Rhypophila decipiens</name>
    <dbReference type="NCBI Taxonomy" id="261697"/>
    <lineage>
        <taxon>Eukaryota</taxon>
        <taxon>Fungi</taxon>
        <taxon>Dikarya</taxon>
        <taxon>Ascomycota</taxon>
        <taxon>Pezizomycotina</taxon>
        <taxon>Sordariomycetes</taxon>
        <taxon>Sordariomycetidae</taxon>
        <taxon>Sordariales</taxon>
        <taxon>Naviculisporaceae</taxon>
        <taxon>Rhypophila</taxon>
    </lineage>
</organism>
<accession>A0AAN6Y9M7</accession>
<feature type="domain" description="Amidohydrolase 3" evidence="2">
    <location>
        <begin position="80"/>
        <end position="599"/>
    </location>
</feature>
<dbReference type="SUPFAM" id="SSF51338">
    <property type="entry name" value="Composite domain of metallo-dependent hydrolases"/>
    <property type="match status" value="1"/>
</dbReference>
<feature type="signal peptide" evidence="1">
    <location>
        <begin position="1"/>
        <end position="19"/>
    </location>
</feature>
<dbReference type="EMBL" id="MU858091">
    <property type="protein sequence ID" value="KAK4214618.1"/>
    <property type="molecule type" value="Genomic_DNA"/>
</dbReference>
<sequence length="660" mass="71013">MSRLLVSLLTAAVASVVSAAGPPPGPASGPADILFHNGSIYTVTESNRKVSALAVKDGYIQWLGGGNSCALGRFIGSKTKVVDLQGQMMMPGLVDAHMHVLEGGKFLLTCNLNYQTLSKEEVLAHVQGCLDSDGLGPDDWMEVVNMDFPGVVSKSGLVTKLDLDQGLSTTRPVFLRSSDYHTIWANSRALEMSDITADSPNPANGVIERMPGSNEPSGLLQDDARSLIAIPPPTLEQDIENAKAALKLLREEGITTFQDAVAFEGHNEVYGAIKAEGGLSARIYCDYMIDSPSSLAEVKPIVDATVAKIKAMNDPAPISPKPTIKWQAIKGFVDGVITFPALTAAMVDDYLVPRPNDNGTNADPYWPPAILAKTLEELFLAGIDAQLHTDGDMAVKVALDAAAAFKAKYPSKKDFRLGLAHDEVTLQSDWGRFAKLGVDAIMSFQWAQLSSFYVPDTFNALGEYRHDKLQCHPQIEAAGRPVVYGSDWPIDPLDEFLALKVGVTRSGDPLNPNSPAFQDPVYDGPFPSRAEGGLTREQAIKAITINAAKFLRADDKIGSLARGKIADMIILERNFFEVPDEELGRNRVLVTVVGGEVVYVADDAGDFLRLPDGGLQAKFPNHAGVAARSTIGGFAGKGLDLEEKMKVKKLRHRGACAHKH</sequence>
<dbReference type="Proteomes" id="UP001301769">
    <property type="component" value="Unassembled WGS sequence"/>
</dbReference>
<dbReference type="GO" id="GO:0016810">
    <property type="term" value="F:hydrolase activity, acting on carbon-nitrogen (but not peptide) bonds"/>
    <property type="evidence" value="ECO:0007669"/>
    <property type="project" value="InterPro"/>
</dbReference>
<dbReference type="Gene3D" id="3.10.310.70">
    <property type="match status" value="1"/>
</dbReference>
<evidence type="ECO:0000256" key="1">
    <source>
        <dbReference type="SAM" id="SignalP"/>
    </source>
</evidence>
<keyword evidence="1" id="KW-0732">Signal</keyword>
<dbReference type="Pfam" id="PF07969">
    <property type="entry name" value="Amidohydro_3"/>
    <property type="match status" value="1"/>
</dbReference>
<feature type="chain" id="PRO_5043027887" evidence="1">
    <location>
        <begin position="20"/>
        <end position="660"/>
    </location>
</feature>
<dbReference type="AlphaFoldDB" id="A0AAN6Y9M7"/>
<evidence type="ECO:0000313" key="4">
    <source>
        <dbReference type="Proteomes" id="UP001301769"/>
    </source>
</evidence>
<keyword evidence="4" id="KW-1185">Reference proteome</keyword>
<evidence type="ECO:0000313" key="3">
    <source>
        <dbReference type="EMBL" id="KAK4214618.1"/>
    </source>
</evidence>
<reference evidence="3" key="1">
    <citation type="journal article" date="2023" name="Mol. Phylogenet. Evol.">
        <title>Genome-scale phylogeny and comparative genomics of the fungal order Sordariales.</title>
        <authorList>
            <person name="Hensen N."/>
            <person name="Bonometti L."/>
            <person name="Westerberg I."/>
            <person name="Brannstrom I.O."/>
            <person name="Guillou S."/>
            <person name="Cros-Aarteil S."/>
            <person name="Calhoun S."/>
            <person name="Haridas S."/>
            <person name="Kuo A."/>
            <person name="Mondo S."/>
            <person name="Pangilinan J."/>
            <person name="Riley R."/>
            <person name="LaButti K."/>
            <person name="Andreopoulos B."/>
            <person name="Lipzen A."/>
            <person name="Chen C."/>
            <person name="Yan M."/>
            <person name="Daum C."/>
            <person name="Ng V."/>
            <person name="Clum A."/>
            <person name="Steindorff A."/>
            <person name="Ohm R.A."/>
            <person name="Martin F."/>
            <person name="Silar P."/>
            <person name="Natvig D.O."/>
            <person name="Lalanne C."/>
            <person name="Gautier V."/>
            <person name="Ament-Velasquez S.L."/>
            <person name="Kruys A."/>
            <person name="Hutchinson M.I."/>
            <person name="Powell A.J."/>
            <person name="Barry K."/>
            <person name="Miller A.N."/>
            <person name="Grigoriev I.V."/>
            <person name="Debuchy R."/>
            <person name="Gladieux P."/>
            <person name="Hiltunen Thoren M."/>
            <person name="Johannesson H."/>
        </authorList>
    </citation>
    <scope>NUCLEOTIDE SEQUENCE</scope>
    <source>
        <strain evidence="3">PSN293</strain>
    </source>
</reference>
<dbReference type="InterPro" id="IPR011059">
    <property type="entry name" value="Metal-dep_hydrolase_composite"/>
</dbReference>
<dbReference type="Gene3D" id="2.30.40.10">
    <property type="entry name" value="Urease, subunit C, domain 1"/>
    <property type="match status" value="1"/>
</dbReference>
<dbReference type="Gene3D" id="3.20.20.140">
    <property type="entry name" value="Metal-dependent hydrolases"/>
    <property type="match status" value="1"/>
</dbReference>
<name>A0AAN6Y9M7_9PEZI</name>
<dbReference type="InterPro" id="IPR013108">
    <property type="entry name" value="Amidohydro_3"/>
</dbReference>
<dbReference type="PANTHER" id="PTHR22642:SF2">
    <property type="entry name" value="PROTEIN LONG AFTER FAR-RED 3"/>
    <property type="match status" value="1"/>
</dbReference>
<dbReference type="InterPro" id="IPR032466">
    <property type="entry name" value="Metal_Hydrolase"/>
</dbReference>
<reference evidence="3" key="2">
    <citation type="submission" date="2023-05" db="EMBL/GenBank/DDBJ databases">
        <authorList>
            <consortium name="Lawrence Berkeley National Laboratory"/>
            <person name="Steindorff A."/>
            <person name="Hensen N."/>
            <person name="Bonometti L."/>
            <person name="Westerberg I."/>
            <person name="Brannstrom I.O."/>
            <person name="Guillou S."/>
            <person name="Cros-Aarteil S."/>
            <person name="Calhoun S."/>
            <person name="Haridas S."/>
            <person name="Kuo A."/>
            <person name="Mondo S."/>
            <person name="Pangilinan J."/>
            <person name="Riley R."/>
            <person name="Labutti K."/>
            <person name="Andreopoulos B."/>
            <person name="Lipzen A."/>
            <person name="Chen C."/>
            <person name="Yanf M."/>
            <person name="Daum C."/>
            <person name="Ng V."/>
            <person name="Clum A."/>
            <person name="Ohm R."/>
            <person name="Martin F."/>
            <person name="Silar P."/>
            <person name="Natvig D."/>
            <person name="Lalanne C."/>
            <person name="Gautier V."/>
            <person name="Ament-Velasquez S.L."/>
            <person name="Kruys A."/>
            <person name="Hutchinson M.I."/>
            <person name="Powell A.J."/>
            <person name="Barry K."/>
            <person name="Miller A.N."/>
            <person name="Grigoriev I.V."/>
            <person name="Debuchy R."/>
            <person name="Gladieux P."/>
            <person name="Thoren M.H."/>
            <person name="Johannesson H."/>
        </authorList>
    </citation>
    <scope>NUCLEOTIDE SEQUENCE</scope>
    <source>
        <strain evidence="3">PSN293</strain>
    </source>
</reference>
<protein>
    <submittedName>
        <fullName evidence="3">Amidohydrolase ytcj-like protein</fullName>
    </submittedName>
</protein>